<evidence type="ECO:0000313" key="2">
    <source>
        <dbReference type="Proteomes" id="UP000054596"/>
    </source>
</evidence>
<sequence length="81" mass="8830">MSRTLAPVVKVSSKNGFMTNQRVVGQDVEASPPQLYAGRIRSVWSDGTAMVDWDYSLNPQAEGHLVTSGRVRLHHLGHAAS</sequence>
<gene>
    <name evidence="1" type="ORF">AWB82_06261</name>
</gene>
<evidence type="ECO:0000313" key="1">
    <source>
        <dbReference type="EMBL" id="SAK89376.1"/>
    </source>
</evidence>
<keyword evidence="2" id="KW-1185">Reference proteome</keyword>
<reference evidence="1" key="1">
    <citation type="submission" date="2016-01" db="EMBL/GenBank/DDBJ databases">
        <authorList>
            <person name="Peeters C."/>
        </authorList>
    </citation>
    <scope>NUCLEOTIDE SEQUENCE [LARGE SCALE GENOMIC DNA]</scope>
    <source>
        <strain evidence="1">LMG 29325</strain>
    </source>
</reference>
<accession>A0A158D587</accession>
<protein>
    <submittedName>
        <fullName evidence="1">Uncharacterized protein</fullName>
    </submittedName>
</protein>
<dbReference type="Proteomes" id="UP000054596">
    <property type="component" value="Unassembled WGS sequence"/>
</dbReference>
<dbReference type="EMBL" id="FCOJ02000069">
    <property type="protein sequence ID" value="SAK89376.1"/>
    <property type="molecule type" value="Genomic_DNA"/>
</dbReference>
<organism evidence="1 2">
    <name type="scientific">Caballeronia glebae</name>
    <dbReference type="NCBI Taxonomy" id="1777143"/>
    <lineage>
        <taxon>Bacteria</taxon>
        <taxon>Pseudomonadati</taxon>
        <taxon>Pseudomonadota</taxon>
        <taxon>Betaproteobacteria</taxon>
        <taxon>Burkholderiales</taxon>
        <taxon>Burkholderiaceae</taxon>
        <taxon>Caballeronia</taxon>
    </lineage>
</organism>
<name>A0A158D587_9BURK</name>
<comment type="caution">
    <text evidence="1">The sequence shown here is derived from an EMBL/GenBank/DDBJ whole genome shotgun (WGS) entry which is preliminary data.</text>
</comment>
<proteinExistence type="predicted"/>
<dbReference type="AlphaFoldDB" id="A0A158D587"/>
<dbReference type="OrthoDB" id="9040342at2"/>
<dbReference type="RefSeq" id="WP_086973183.1">
    <property type="nucleotide sequence ID" value="NZ_FCOJ02000069.1"/>
</dbReference>